<organism evidence="5 6">
    <name type="scientific">Rothia terrae</name>
    <dbReference type="NCBI Taxonomy" id="396015"/>
    <lineage>
        <taxon>Bacteria</taxon>
        <taxon>Bacillati</taxon>
        <taxon>Actinomycetota</taxon>
        <taxon>Actinomycetes</taxon>
        <taxon>Micrococcales</taxon>
        <taxon>Micrococcaceae</taxon>
        <taxon>Rothia</taxon>
    </lineage>
</organism>
<feature type="domain" description="Peptidase M20 dimerisation" evidence="4">
    <location>
        <begin position="193"/>
        <end position="291"/>
    </location>
</feature>
<name>A0A7H2BFJ2_9MICC</name>
<dbReference type="InterPro" id="IPR002933">
    <property type="entry name" value="Peptidase_M20"/>
</dbReference>
<dbReference type="GO" id="GO:0008777">
    <property type="term" value="F:acetylornithine deacetylase activity"/>
    <property type="evidence" value="ECO:0007669"/>
    <property type="project" value="TreeGrafter"/>
</dbReference>
<evidence type="ECO:0000256" key="3">
    <source>
        <dbReference type="NCBIfam" id="TIGR01900"/>
    </source>
</evidence>
<keyword evidence="2 5" id="KW-0378">Hydrolase</keyword>
<evidence type="ECO:0000259" key="4">
    <source>
        <dbReference type="Pfam" id="PF07687"/>
    </source>
</evidence>
<evidence type="ECO:0000256" key="1">
    <source>
        <dbReference type="ARBA" id="ARBA00022723"/>
    </source>
</evidence>
<dbReference type="GO" id="GO:0006526">
    <property type="term" value="P:L-arginine biosynthetic process"/>
    <property type="evidence" value="ECO:0007669"/>
    <property type="project" value="TreeGrafter"/>
</dbReference>
<sequence>MTTTPQTADNFSDIGPQELDLTQDVAELTRDLLDIFSVSSDEKRIADAVEKQLTSLEHLSVTRDGDSIIARTNWGKDKRIVLAGHLDTVPLPQVEGSLGTVPSQWVEEDGEKVLYGRGATDMKGGVAVQLALAAALTDAHYDITYVFYDHEEVASELSGLARLMRNHESLLTDADFAVLLEPTNGTIEGGCNGTMRFWIHTHGKASHSGRSWVGENAIHKMADVLGRLATYEAQTYDVEGLAFREGLNAVQIEGGIAGNVIPDHSKVHINYRFAPNKTLDQAIAHVENVFEGYELEFVDKSSAARPGLDAELSRSLIESVGQEPKPKYGWTDVARFSEIGIPAVNFGPGDALLAHTDNEHVSAEAIRECYRALYQWLTA</sequence>
<reference evidence="5 6" key="1">
    <citation type="submission" date="2020-09" db="EMBL/GenBank/DDBJ databases">
        <title>Investigation of environmental microbes.</title>
        <authorList>
            <person name="Ou Y."/>
            <person name="Kang Q."/>
        </authorList>
    </citation>
    <scope>NUCLEOTIDE SEQUENCE [LARGE SCALE GENOMIC DNA]</scope>
    <source>
        <strain evidence="5 6">KJZ-14</strain>
    </source>
</reference>
<dbReference type="GO" id="GO:0046872">
    <property type="term" value="F:metal ion binding"/>
    <property type="evidence" value="ECO:0007669"/>
    <property type="project" value="UniProtKB-KW"/>
</dbReference>
<evidence type="ECO:0000313" key="5">
    <source>
        <dbReference type="EMBL" id="QNV38438.1"/>
    </source>
</evidence>
<keyword evidence="1" id="KW-0479">Metal-binding</keyword>
<dbReference type="GO" id="GO:0009014">
    <property type="term" value="F:succinyl-diaminopimelate desuccinylase activity"/>
    <property type="evidence" value="ECO:0007669"/>
    <property type="project" value="UniProtKB-UniRule"/>
</dbReference>
<keyword evidence="6" id="KW-1185">Reference proteome</keyword>
<dbReference type="GO" id="GO:0009089">
    <property type="term" value="P:lysine biosynthetic process via diaminopimelate"/>
    <property type="evidence" value="ECO:0007669"/>
    <property type="project" value="UniProtKB-UniRule"/>
</dbReference>
<dbReference type="PANTHER" id="PTHR43808">
    <property type="entry name" value="ACETYLORNITHINE DEACETYLASE"/>
    <property type="match status" value="1"/>
</dbReference>
<dbReference type="PANTHER" id="PTHR43808:SF31">
    <property type="entry name" value="N-ACETYL-L-CITRULLINE DEACETYLASE"/>
    <property type="match status" value="1"/>
</dbReference>
<protein>
    <recommendedName>
        <fullName evidence="3">Succinyl-diaminopimelate desuccinylase</fullName>
        <ecNumber evidence="3">3.5.1.18</ecNumber>
    </recommendedName>
</protein>
<dbReference type="Proteomes" id="UP000516404">
    <property type="component" value="Chromosome"/>
</dbReference>
<dbReference type="KEGG" id="rter:IDM49_03990"/>
<dbReference type="SUPFAM" id="SSF55031">
    <property type="entry name" value="Bacterial exopeptidase dimerisation domain"/>
    <property type="match status" value="1"/>
</dbReference>
<dbReference type="NCBIfam" id="TIGR01900">
    <property type="entry name" value="dapE-gram_pos"/>
    <property type="match status" value="1"/>
</dbReference>
<evidence type="ECO:0000313" key="6">
    <source>
        <dbReference type="Proteomes" id="UP000516404"/>
    </source>
</evidence>
<dbReference type="InterPro" id="IPR010174">
    <property type="entry name" value="Succinyl-DAP_deSuclase_DapE"/>
</dbReference>
<dbReference type="Gene3D" id="3.40.630.10">
    <property type="entry name" value="Zn peptidases"/>
    <property type="match status" value="1"/>
</dbReference>
<dbReference type="Gene3D" id="3.30.70.360">
    <property type="match status" value="1"/>
</dbReference>
<gene>
    <name evidence="5" type="ORF">IDM49_03990</name>
</gene>
<dbReference type="InterPro" id="IPR011650">
    <property type="entry name" value="Peptidase_M20_dimer"/>
</dbReference>
<dbReference type="InterPro" id="IPR036264">
    <property type="entry name" value="Bact_exopeptidase_dim_dom"/>
</dbReference>
<dbReference type="EMBL" id="CP061539">
    <property type="protein sequence ID" value="QNV38438.1"/>
    <property type="molecule type" value="Genomic_DNA"/>
</dbReference>
<dbReference type="RefSeq" id="WP_190725104.1">
    <property type="nucleotide sequence ID" value="NZ_CP061539.1"/>
</dbReference>
<dbReference type="SUPFAM" id="SSF53187">
    <property type="entry name" value="Zn-dependent exopeptidases"/>
    <property type="match status" value="1"/>
</dbReference>
<dbReference type="Pfam" id="PF01546">
    <property type="entry name" value="Peptidase_M20"/>
    <property type="match status" value="1"/>
</dbReference>
<dbReference type="EC" id="3.5.1.18" evidence="3"/>
<evidence type="ECO:0000256" key="2">
    <source>
        <dbReference type="ARBA" id="ARBA00022801"/>
    </source>
</evidence>
<accession>A0A7H2BFJ2</accession>
<dbReference type="InterPro" id="IPR050072">
    <property type="entry name" value="Peptidase_M20A"/>
</dbReference>
<dbReference type="GeneID" id="96623384"/>
<proteinExistence type="predicted"/>
<dbReference type="Pfam" id="PF07687">
    <property type="entry name" value="M20_dimer"/>
    <property type="match status" value="1"/>
</dbReference>
<dbReference type="AlphaFoldDB" id="A0A7H2BFJ2"/>